<dbReference type="EMBL" id="CP159218">
    <property type="protein sequence ID" value="XCG65208.1"/>
    <property type="molecule type" value="Genomic_DNA"/>
</dbReference>
<organism evidence="1">
    <name type="scientific">Nakamurella sp. A5-74</name>
    <dbReference type="NCBI Taxonomy" id="3158264"/>
    <lineage>
        <taxon>Bacteria</taxon>
        <taxon>Bacillati</taxon>
        <taxon>Actinomycetota</taxon>
        <taxon>Actinomycetes</taxon>
        <taxon>Nakamurellales</taxon>
        <taxon>Nakamurellaceae</taxon>
        <taxon>Nakamurella</taxon>
    </lineage>
</organism>
<dbReference type="InterPro" id="IPR010296">
    <property type="entry name" value="DUF899_thioredox"/>
</dbReference>
<evidence type="ECO:0000313" key="1">
    <source>
        <dbReference type="EMBL" id="XCG65208.1"/>
    </source>
</evidence>
<gene>
    <name evidence="1" type="ORF">ABLG96_07905</name>
</gene>
<protein>
    <submittedName>
        <fullName evidence="1">DUF899 family protein</fullName>
    </submittedName>
</protein>
<sequence length="251" mass="28324">MTSRRLPLEPVLARVLPPIADRGTWQSELDTLLIREKAHTREGDAIAAARRRLPMVAVPATTTVVGAAGEIPILDAFEGRRMLIAYFHMWHDGQPWPDQCEGCTFCASQMQRPEYLHSRDITLAIFSEGTYEESSPYAEFLGHITPWYSARESPELIAGRHFGFHACYLRDDDGGVYETYWTTGRGAETQLWSYGLMDLTAFGRQEPWEDSPDGWPRLPRGQHQWRTDGRPTAHWAVIDAGSVSPEAPGRP</sequence>
<reference evidence="1" key="1">
    <citation type="submission" date="2024-05" db="EMBL/GenBank/DDBJ databases">
        <authorList>
            <person name="Cai S.Y."/>
            <person name="Jin L.M."/>
            <person name="Li H.R."/>
        </authorList>
    </citation>
    <scope>NUCLEOTIDE SEQUENCE</scope>
    <source>
        <strain evidence="1">A5-74</strain>
    </source>
</reference>
<dbReference type="AlphaFoldDB" id="A0AAU8DT79"/>
<name>A0AAU8DT79_9ACTN</name>
<proteinExistence type="predicted"/>
<accession>A0AAU8DT79</accession>
<dbReference type="Pfam" id="PF05988">
    <property type="entry name" value="DUF899"/>
    <property type="match status" value="1"/>
</dbReference>
<dbReference type="RefSeq" id="WP_353650818.1">
    <property type="nucleotide sequence ID" value="NZ_CP159218.1"/>
</dbReference>